<dbReference type="Proteomes" id="UP000535890">
    <property type="component" value="Unassembled WGS sequence"/>
</dbReference>
<evidence type="ECO:0000256" key="1">
    <source>
        <dbReference type="SAM" id="Phobius"/>
    </source>
</evidence>
<dbReference type="AlphaFoldDB" id="A0A7Y9DS50"/>
<organism evidence="2 3">
    <name type="scientific">Actinomycetospora corticicola</name>
    <dbReference type="NCBI Taxonomy" id="663602"/>
    <lineage>
        <taxon>Bacteria</taxon>
        <taxon>Bacillati</taxon>
        <taxon>Actinomycetota</taxon>
        <taxon>Actinomycetes</taxon>
        <taxon>Pseudonocardiales</taxon>
        <taxon>Pseudonocardiaceae</taxon>
        <taxon>Actinomycetospora</taxon>
    </lineage>
</organism>
<dbReference type="EMBL" id="JACCBN010000001">
    <property type="protein sequence ID" value="NYD34496.1"/>
    <property type="molecule type" value="Genomic_DNA"/>
</dbReference>
<keyword evidence="1" id="KW-0812">Transmembrane</keyword>
<feature type="transmembrane region" description="Helical" evidence="1">
    <location>
        <begin position="96"/>
        <end position="119"/>
    </location>
</feature>
<keyword evidence="1" id="KW-1133">Transmembrane helix</keyword>
<dbReference type="GO" id="GO:0016740">
    <property type="term" value="F:transferase activity"/>
    <property type="evidence" value="ECO:0007669"/>
    <property type="project" value="UniProtKB-KW"/>
</dbReference>
<gene>
    <name evidence="2" type="ORF">BJ983_000598</name>
</gene>
<feature type="transmembrane region" description="Helical" evidence="1">
    <location>
        <begin position="32"/>
        <end position="48"/>
    </location>
</feature>
<keyword evidence="1" id="KW-0472">Membrane</keyword>
<feature type="transmembrane region" description="Helical" evidence="1">
    <location>
        <begin position="125"/>
        <end position="145"/>
    </location>
</feature>
<keyword evidence="2" id="KW-0808">Transferase</keyword>
<reference evidence="2 3" key="1">
    <citation type="submission" date="2020-07" db="EMBL/GenBank/DDBJ databases">
        <title>Sequencing the genomes of 1000 actinobacteria strains.</title>
        <authorList>
            <person name="Klenk H.-P."/>
        </authorList>
    </citation>
    <scope>NUCLEOTIDE SEQUENCE [LARGE SCALE GENOMIC DNA]</scope>
    <source>
        <strain evidence="2 3">DSM 45772</strain>
    </source>
</reference>
<comment type="caution">
    <text evidence="2">The sequence shown here is derived from an EMBL/GenBank/DDBJ whole genome shotgun (WGS) entry which is preliminary data.</text>
</comment>
<feature type="transmembrane region" description="Helical" evidence="1">
    <location>
        <begin position="54"/>
        <end position="75"/>
    </location>
</feature>
<evidence type="ECO:0000313" key="2">
    <source>
        <dbReference type="EMBL" id="NYD34496.1"/>
    </source>
</evidence>
<keyword evidence="3" id="KW-1185">Reference proteome</keyword>
<name>A0A7Y9DS50_9PSEU</name>
<accession>A0A7Y9DS50</accession>
<evidence type="ECO:0000313" key="3">
    <source>
        <dbReference type="Proteomes" id="UP000535890"/>
    </source>
</evidence>
<sequence>MERITTDQAQAALDRATAARGRVAAEVGLPRGYWWGLAAGWVVLGALGDVGPSWLATTATVAFGVGHSVVATRLLDGRRRTAKLQVSAAVAGHRTAPIVVGMLLVLVALTVGIALALHADGARHVGTWSGLFVGAIVGFGGPEILRVLRARLGR</sequence>
<protein>
    <submittedName>
        <fullName evidence="2">4-hydroxybenzoate polyprenyltransferase</fullName>
    </submittedName>
</protein>
<proteinExistence type="predicted"/>
<dbReference type="RefSeq" id="WP_179792438.1">
    <property type="nucleotide sequence ID" value="NZ_BAABHP010000018.1"/>
</dbReference>